<proteinExistence type="predicted"/>
<name>A0ABZ0B6F5_9SPHN</name>
<evidence type="ECO:0008006" key="3">
    <source>
        <dbReference type="Google" id="ProtNLM"/>
    </source>
</evidence>
<keyword evidence="2" id="KW-1185">Reference proteome</keyword>
<reference evidence="1 2" key="1">
    <citation type="submission" date="2023-09" db="EMBL/GenBank/DDBJ databases">
        <authorList>
            <person name="Rey-Velasco X."/>
        </authorList>
    </citation>
    <scope>NUCLEOTIDE SEQUENCE [LARGE SCALE GENOMIC DNA]</scope>
    <source>
        <strain evidence="1 2">W311</strain>
    </source>
</reference>
<protein>
    <recommendedName>
        <fullName evidence="3">DUF4142 domain-containing protein</fullName>
    </recommendedName>
</protein>
<accession>A0ABZ0B6F5</accession>
<sequence>MRPIPAISAICLCLGACAADRGDYPSLRPRAVESAADDAAGSDAASLEPVVKDEALDRQVAALADQVRSAANAFDEAMRRERPAVLAARGAENGSGAWIAGQAALATLDARRGALLWPLADLEQLAIDRAGAGQQPYPALTVAIDEARQADSAAAAQLAEIDAMLEPADGG</sequence>
<evidence type="ECO:0000313" key="1">
    <source>
        <dbReference type="EMBL" id="WNO52986.1"/>
    </source>
</evidence>
<dbReference type="EMBL" id="CP135076">
    <property type="protein sequence ID" value="WNO52986.1"/>
    <property type="molecule type" value="Genomic_DNA"/>
</dbReference>
<evidence type="ECO:0000313" key="2">
    <source>
        <dbReference type="Proteomes" id="UP001302249"/>
    </source>
</evidence>
<organism evidence="1 2">
    <name type="scientific">Stakelama saccharophila</name>
    <dbReference type="NCBI Taxonomy" id="3075605"/>
    <lineage>
        <taxon>Bacteria</taxon>
        <taxon>Pseudomonadati</taxon>
        <taxon>Pseudomonadota</taxon>
        <taxon>Alphaproteobacteria</taxon>
        <taxon>Sphingomonadales</taxon>
        <taxon>Sphingomonadaceae</taxon>
        <taxon>Stakelama</taxon>
    </lineage>
</organism>
<dbReference type="Proteomes" id="UP001302249">
    <property type="component" value="Chromosome"/>
</dbReference>
<dbReference type="RefSeq" id="WP_313913987.1">
    <property type="nucleotide sequence ID" value="NZ_CP135076.1"/>
</dbReference>
<gene>
    <name evidence="1" type="ORF">RPR59_11030</name>
</gene>